<feature type="transmembrane region" description="Helical" evidence="3">
    <location>
        <begin position="221"/>
        <end position="242"/>
    </location>
</feature>
<evidence type="ECO:0000256" key="1">
    <source>
        <dbReference type="ARBA" id="ARBA00022737"/>
    </source>
</evidence>
<dbReference type="Gene3D" id="1.25.40.10">
    <property type="entry name" value="Tetratricopeptide repeat domain"/>
    <property type="match status" value="2"/>
</dbReference>
<feature type="transmembrane region" description="Helical" evidence="3">
    <location>
        <begin position="152"/>
        <end position="169"/>
    </location>
</feature>
<dbReference type="InterPro" id="IPR011990">
    <property type="entry name" value="TPR-like_helical_dom_sf"/>
</dbReference>
<evidence type="ECO:0000313" key="4">
    <source>
        <dbReference type="EMBL" id="SDA46681.1"/>
    </source>
</evidence>
<feature type="transmembrane region" description="Helical" evidence="3">
    <location>
        <begin position="124"/>
        <end position="145"/>
    </location>
</feature>
<dbReference type="STRING" id="279824.SAMN03080617_00546"/>
<dbReference type="RefSeq" id="WP_092728422.1">
    <property type="nucleotide sequence ID" value="NZ_FMXE01000004.1"/>
</dbReference>
<dbReference type="AlphaFoldDB" id="A0A1G5VLA2"/>
<evidence type="ECO:0000313" key="5">
    <source>
        <dbReference type="Proteomes" id="UP000198756"/>
    </source>
</evidence>
<dbReference type="Pfam" id="PF13181">
    <property type="entry name" value="TPR_8"/>
    <property type="match status" value="2"/>
</dbReference>
<sequence length="793" mass="90134">MKEKNWIWIVCIAIFGSGLYFQSICFDYTLDDGLFIISNRITTKGMEEWTELFKYGSMNFIEISPVNSGIYRPFTLLTFALENELVGKFNPMVSHSINLILYFSLLMIVGWILVFLIQKRSLPWWVAGLTLFLFAVHPVHVEVVASAKSRDTLLSALFAFSAILIWVQNYKNLKAGHWIVLLSLYFFSLLSKEESIPLIALVGLIAYFFLGKTPWEAAKSTLPFAAVALVYLLIRGLILDSASTAYDSYVNSVMYMANGSERLATNFYIYLQYLKLLIFPHPLSWDYSFSQLTVQNFQSMQVWLSIFIFGAVIYFAVKGFKERNLFSFGIIFYLATFSIFSNIVPALIIGSNLGERFLFVPSLAFSFLVVYLLFVLCKRLPGKWANLFPILLLIPVLLGFSWKTFDRTKVWKNNFTITKNDVKSAPKSWRTHAFYADELRKLGLEMKKDQPDSARNNFLEAKKEYEIMLGILGKNMPVSQYLSAYAEVLILLGDSTKAISTLETAIEKNPRSFYPLFQLGRFNFDKGNYSEAEIFYLKALQADKASLGPLYKNLGLTYSRMFQKEKAVVALEKSLQYSEDPEIKKVLGFLYSELGQTEKASQYLISDEVSTPEEIQFVSALIKGNSAFEKKDYKTALGEYLKIEQVYDQVDGQSKFPSFFSAFGKALLETGDTTGAKINFLKAVEKMKSQDPVVYTNLGTIAFLKDKNFSLAENYYKKAMEYGVEDKFSGYSNIGMTQLAQKKEKEASVTFEKALEFGSSRSVIGNLYLLNRSLGNVEKANYYQGLLGTPKSN</sequence>
<proteinExistence type="predicted"/>
<keyword evidence="2" id="KW-0802">TPR repeat</keyword>
<keyword evidence="3" id="KW-0472">Membrane</keyword>
<dbReference type="InterPro" id="IPR052346">
    <property type="entry name" value="O-mannosyl-transferase_TMTC"/>
</dbReference>
<feature type="transmembrane region" description="Helical" evidence="3">
    <location>
        <begin position="357"/>
        <end position="377"/>
    </location>
</feature>
<dbReference type="InterPro" id="IPR019734">
    <property type="entry name" value="TPR_rpt"/>
</dbReference>
<accession>A0A1G5VLA2</accession>
<keyword evidence="1" id="KW-0677">Repeat</keyword>
<keyword evidence="5" id="KW-1185">Reference proteome</keyword>
<gene>
    <name evidence="4" type="ORF">SAMN03080617_00546</name>
</gene>
<reference evidence="5" key="1">
    <citation type="submission" date="2016-10" db="EMBL/GenBank/DDBJ databases">
        <authorList>
            <person name="Varghese N."/>
            <person name="Submissions S."/>
        </authorList>
    </citation>
    <scope>NUCLEOTIDE SEQUENCE [LARGE SCALE GENOMIC DNA]</scope>
    <source>
        <strain evidence="5">DSM 22703</strain>
    </source>
</reference>
<feature type="transmembrane region" description="Helical" evidence="3">
    <location>
        <begin position="99"/>
        <end position="118"/>
    </location>
</feature>
<dbReference type="EMBL" id="FMXE01000004">
    <property type="protein sequence ID" value="SDA46681.1"/>
    <property type="molecule type" value="Genomic_DNA"/>
</dbReference>
<protein>
    <submittedName>
        <fullName evidence="4">Flp pilus assembly protein TadD, contains TPR repeats</fullName>
    </submittedName>
</protein>
<feature type="transmembrane region" description="Helical" evidence="3">
    <location>
        <begin position="263"/>
        <end position="280"/>
    </location>
</feature>
<keyword evidence="3" id="KW-0812">Transmembrane</keyword>
<feature type="transmembrane region" description="Helical" evidence="3">
    <location>
        <begin position="6"/>
        <end position="30"/>
    </location>
</feature>
<organism evidence="4 5">
    <name type="scientific">Algoriphagus alkaliphilus</name>
    <dbReference type="NCBI Taxonomy" id="279824"/>
    <lineage>
        <taxon>Bacteria</taxon>
        <taxon>Pseudomonadati</taxon>
        <taxon>Bacteroidota</taxon>
        <taxon>Cytophagia</taxon>
        <taxon>Cytophagales</taxon>
        <taxon>Cyclobacteriaceae</taxon>
        <taxon>Algoriphagus</taxon>
    </lineage>
</organism>
<feature type="transmembrane region" description="Helical" evidence="3">
    <location>
        <begin position="329"/>
        <end position="351"/>
    </location>
</feature>
<feature type="transmembrane region" description="Helical" evidence="3">
    <location>
        <begin position="384"/>
        <end position="402"/>
    </location>
</feature>
<feature type="transmembrane region" description="Helical" evidence="3">
    <location>
        <begin position="300"/>
        <end position="317"/>
    </location>
</feature>
<evidence type="ECO:0000256" key="2">
    <source>
        <dbReference type="ARBA" id="ARBA00022803"/>
    </source>
</evidence>
<dbReference type="OrthoDB" id="1489021at2"/>
<dbReference type="SMART" id="SM00028">
    <property type="entry name" value="TPR"/>
    <property type="match status" value="6"/>
</dbReference>
<dbReference type="PANTHER" id="PTHR44227">
    <property type="match status" value="1"/>
</dbReference>
<dbReference type="PANTHER" id="PTHR44227:SF3">
    <property type="entry name" value="PROTEIN O-MANNOSYL-TRANSFERASE TMTC4"/>
    <property type="match status" value="1"/>
</dbReference>
<name>A0A1G5VLA2_9BACT</name>
<evidence type="ECO:0000256" key="3">
    <source>
        <dbReference type="SAM" id="Phobius"/>
    </source>
</evidence>
<dbReference type="SUPFAM" id="SSF48452">
    <property type="entry name" value="TPR-like"/>
    <property type="match status" value="2"/>
</dbReference>
<keyword evidence="3" id="KW-1133">Transmembrane helix</keyword>
<dbReference type="Proteomes" id="UP000198756">
    <property type="component" value="Unassembled WGS sequence"/>
</dbReference>